<dbReference type="KEGG" id="dra:DR_1895"/>
<dbReference type="FunFam" id="3.40.50.720:FF:000049">
    <property type="entry name" value="Alanine dehydrogenase"/>
    <property type="match status" value="1"/>
</dbReference>
<dbReference type="Pfam" id="PF01262">
    <property type="entry name" value="AlaDh_PNT_C"/>
    <property type="match status" value="1"/>
</dbReference>
<dbReference type="PIRSF" id="PIRSF000183">
    <property type="entry name" value="Alanine_dh"/>
    <property type="match status" value="1"/>
</dbReference>
<evidence type="ECO:0000256" key="9">
    <source>
        <dbReference type="PIRSR" id="PIRSR000183-4"/>
    </source>
</evidence>
<dbReference type="SUPFAM" id="SSF51735">
    <property type="entry name" value="NAD(P)-binding Rossmann-fold domains"/>
    <property type="match status" value="1"/>
</dbReference>
<dbReference type="CDD" id="cd05305">
    <property type="entry name" value="L-AlaDH"/>
    <property type="match status" value="1"/>
</dbReference>
<dbReference type="GO" id="GO:0042853">
    <property type="term" value="P:L-alanine catabolic process"/>
    <property type="evidence" value="ECO:0007669"/>
    <property type="project" value="InterPro"/>
</dbReference>
<dbReference type="InParanoid" id="Q9RT70"/>
<evidence type="ECO:0000259" key="11">
    <source>
        <dbReference type="SMART" id="SM01003"/>
    </source>
</evidence>
<evidence type="ECO:0000256" key="8">
    <source>
        <dbReference type="PIRSR" id="PIRSR000183-3"/>
    </source>
</evidence>
<feature type="binding site" evidence="8">
    <location>
        <begin position="259"/>
        <end position="260"/>
    </location>
    <ligand>
        <name>NAD(+)</name>
        <dbReference type="ChEBI" id="CHEBI:57540"/>
    </ligand>
</feature>
<dbReference type="Proteomes" id="UP000002524">
    <property type="component" value="Chromosome 1"/>
</dbReference>
<feature type="domain" description="Alanine dehydrogenase/pyridine nucleotide transhydrogenase NAD(H)-binding" evidence="10">
    <location>
        <begin position="169"/>
        <end position="317"/>
    </location>
</feature>
<dbReference type="InterPro" id="IPR036291">
    <property type="entry name" value="NAD(P)-bd_dom_sf"/>
</dbReference>
<dbReference type="SUPFAM" id="SSF52283">
    <property type="entry name" value="Formate/glycerate dehydrogenase catalytic domain-like"/>
    <property type="match status" value="1"/>
</dbReference>
<comment type="similarity">
    <text evidence="1 5">Belongs to the AlaDH/PNT family.</text>
</comment>
<dbReference type="GO" id="GO:0000286">
    <property type="term" value="F:alanine dehydrogenase activity"/>
    <property type="evidence" value="ECO:0000318"/>
    <property type="project" value="GO_Central"/>
</dbReference>
<proteinExistence type="inferred from homology"/>
<comment type="catalytic activity">
    <reaction evidence="5">
        <text>L-alanine + NAD(+) + H2O = pyruvate + NH4(+) + NADH + H(+)</text>
        <dbReference type="Rhea" id="RHEA:18405"/>
        <dbReference type="ChEBI" id="CHEBI:15361"/>
        <dbReference type="ChEBI" id="CHEBI:15377"/>
        <dbReference type="ChEBI" id="CHEBI:15378"/>
        <dbReference type="ChEBI" id="CHEBI:28938"/>
        <dbReference type="ChEBI" id="CHEBI:57540"/>
        <dbReference type="ChEBI" id="CHEBI:57945"/>
        <dbReference type="ChEBI" id="CHEBI:57972"/>
        <dbReference type="EC" id="1.4.1.1"/>
    </reaction>
</comment>
<dbReference type="PATRIC" id="fig|243230.17.peg.2109"/>
<dbReference type="InterPro" id="IPR007698">
    <property type="entry name" value="AlaDH/PNT_NAD(H)-bd"/>
</dbReference>
<evidence type="ECO:0000313" key="13">
    <source>
        <dbReference type="Proteomes" id="UP000002524"/>
    </source>
</evidence>
<dbReference type="PaxDb" id="243230-DR_1895"/>
<feature type="binding site" evidence="7">
    <location>
        <position position="95"/>
    </location>
    <ligand>
        <name>substrate</name>
    </ligand>
</feature>
<dbReference type="Gene3D" id="3.40.50.720">
    <property type="entry name" value="NAD(P)-binding Rossmann-like Domain"/>
    <property type="match status" value="2"/>
</dbReference>
<feature type="binding site" evidence="8">
    <location>
        <position position="223"/>
    </location>
    <ligand>
        <name>NAD(+)</name>
        <dbReference type="ChEBI" id="CHEBI:57540"/>
    </ligand>
</feature>
<dbReference type="GO" id="GO:0000166">
    <property type="term" value="F:nucleotide binding"/>
    <property type="evidence" value="ECO:0007669"/>
    <property type="project" value="UniProtKB-KW"/>
</dbReference>
<evidence type="ECO:0000256" key="1">
    <source>
        <dbReference type="ARBA" id="ARBA00005689"/>
    </source>
</evidence>
<dbReference type="GO" id="GO:0006524">
    <property type="term" value="P:alanine catabolic process"/>
    <property type="evidence" value="ECO:0000318"/>
    <property type="project" value="GO_Central"/>
</dbReference>
<evidence type="ECO:0000313" key="12">
    <source>
        <dbReference type="EMBL" id="AAF11449.1"/>
    </source>
</evidence>
<evidence type="ECO:0000256" key="6">
    <source>
        <dbReference type="PIRSR" id="PIRSR000183-1"/>
    </source>
</evidence>
<feature type="binding site" evidence="8">
    <location>
        <begin position="318"/>
        <end position="321"/>
    </location>
    <ligand>
        <name>NAD(+)</name>
        <dbReference type="ChEBI" id="CHEBI:57540"/>
    </ligand>
</feature>
<dbReference type="NCBIfam" id="TIGR00518">
    <property type="entry name" value="alaDH"/>
    <property type="match status" value="1"/>
</dbReference>
<dbReference type="InterPro" id="IPR007886">
    <property type="entry name" value="AlaDH/PNT_N"/>
</dbReference>
<dbReference type="EMBL" id="AE000513">
    <property type="protein sequence ID" value="AAF11449.1"/>
    <property type="molecule type" value="Genomic_DNA"/>
</dbReference>
<dbReference type="FunCoup" id="Q9RT70">
    <property type="interactions" value="232"/>
</dbReference>
<feature type="binding site" evidence="8">
    <location>
        <begin position="287"/>
        <end position="290"/>
    </location>
    <ligand>
        <name>NAD(+)</name>
        <dbReference type="ChEBI" id="CHEBI:57540"/>
    </ligand>
</feature>
<reference evidence="12 13" key="1">
    <citation type="journal article" date="1999" name="Science">
        <title>Genome sequence of the radioresistant bacterium Deinococcus radiodurans R1.</title>
        <authorList>
            <person name="White O."/>
            <person name="Eisen J.A."/>
            <person name="Heidelberg J.F."/>
            <person name="Hickey E.K."/>
            <person name="Peterson J.D."/>
            <person name="Dodson R.J."/>
            <person name="Haft D.H."/>
            <person name="Gwinn M.L."/>
            <person name="Nelson W.C."/>
            <person name="Richardson D.L."/>
            <person name="Moffat K.S."/>
            <person name="Qin H."/>
            <person name="Jiang L."/>
            <person name="Pamphile W."/>
            <person name="Crosby M."/>
            <person name="Shen M."/>
            <person name="Vamathevan J.J."/>
            <person name="Lam P."/>
            <person name="McDonald L."/>
            <person name="Utterback T."/>
            <person name="Zalewski C."/>
            <person name="Makarova K.S."/>
            <person name="Aravind L."/>
            <person name="Daly M.J."/>
            <person name="Minton K.W."/>
            <person name="Fleischmann R.D."/>
            <person name="Ketchum K.A."/>
            <person name="Nelson K.E."/>
            <person name="Salzberg S."/>
            <person name="Smith H.O."/>
            <person name="Venter J.C."/>
            <person name="Fraser C.M."/>
        </authorList>
    </citation>
    <scope>NUCLEOTIDE SEQUENCE [LARGE SCALE GENOMIC DNA]</scope>
    <source>
        <strain evidence="13">ATCC 13939 / DSM 20539 / JCM 16871 / LMG 4051 / NBRC 15346 / NCIMB 9279 / R1 / VKM B-1422</strain>
    </source>
</reference>
<dbReference type="EC" id="1.4.1.1" evidence="2 5"/>
<dbReference type="AlphaFoldDB" id="Q9RT70"/>
<dbReference type="PRINTS" id="PR00411">
    <property type="entry name" value="PNDRDTASEI"/>
</dbReference>
<keyword evidence="3 5" id="KW-0560">Oxidoreductase</keyword>
<feature type="binding site" evidence="7">
    <location>
        <position position="37"/>
    </location>
    <ligand>
        <name>substrate</name>
    </ligand>
</feature>
<dbReference type="PIR" id="G75341">
    <property type="entry name" value="G75341"/>
</dbReference>
<evidence type="ECO:0000256" key="5">
    <source>
        <dbReference type="PIRNR" id="PIRNR000183"/>
    </source>
</evidence>
<dbReference type="EnsemblBacteria" id="AAF11449">
    <property type="protein sequence ID" value="AAF11449"/>
    <property type="gene ID" value="DR_1895"/>
</dbReference>
<organism evidence="12 13">
    <name type="scientific">Deinococcus radiodurans (strain ATCC 13939 / DSM 20539 / JCM 16871 / CCUG 27074 / LMG 4051 / NBRC 15346 / NCIMB 9279 / VKM B-1422 / R1)</name>
    <dbReference type="NCBI Taxonomy" id="243230"/>
    <lineage>
        <taxon>Bacteria</taxon>
        <taxon>Thermotogati</taxon>
        <taxon>Deinococcota</taxon>
        <taxon>Deinococci</taxon>
        <taxon>Deinococcales</taxon>
        <taxon>Deinococcaceae</taxon>
        <taxon>Deinococcus</taxon>
    </lineage>
</organism>
<feature type="domain" description="Alanine dehydrogenase/pyridine nucleotide transhydrogenase N-terminal" evidence="11">
    <location>
        <begin position="26"/>
        <end position="157"/>
    </location>
</feature>
<dbReference type="InterPro" id="IPR008141">
    <property type="entry name" value="Ala_DH"/>
</dbReference>
<evidence type="ECO:0000259" key="10">
    <source>
        <dbReference type="SMART" id="SM01002"/>
    </source>
</evidence>
<feature type="active site" description="Proton donor/acceptor" evidence="6">
    <location>
        <position position="290"/>
    </location>
</feature>
<protein>
    <recommendedName>
        <fullName evidence="2 5">Alanine dehydrogenase</fullName>
        <ecNumber evidence="2 5">1.4.1.1</ecNumber>
    </recommendedName>
</protein>
<dbReference type="STRING" id="243230.DR_1895"/>
<accession>Q9RT70</accession>
<dbReference type="HOGENOM" id="CLU_003376_3_0_0"/>
<dbReference type="Pfam" id="PF05222">
    <property type="entry name" value="AlaDh_PNT_N"/>
    <property type="match status" value="1"/>
</dbReference>
<dbReference type="PROSITE" id="PS00837">
    <property type="entry name" value="ALADH_PNT_2"/>
    <property type="match status" value="1"/>
</dbReference>
<feature type="binding site" evidence="8">
    <location>
        <position position="218"/>
    </location>
    <ligand>
        <name>NAD(+)</name>
        <dbReference type="ChEBI" id="CHEBI:57540"/>
    </ligand>
</feature>
<feature type="binding site" evidence="8">
    <location>
        <position position="154"/>
    </location>
    <ligand>
        <name>NAD(+)</name>
        <dbReference type="ChEBI" id="CHEBI:57540"/>
    </ligand>
</feature>
<keyword evidence="4 5" id="KW-0520">NAD</keyword>
<name>Q9RT70_DEIRA</name>
<gene>
    <name evidence="12" type="ordered locus">DR_1895</name>
</gene>
<dbReference type="OrthoDB" id="9804592at2"/>
<feature type="active site" description="Proton donor/acceptor" evidence="6">
    <location>
        <position position="116"/>
    </location>
</feature>
<evidence type="ECO:0000256" key="2">
    <source>
        <dbReference type="ARBA" id="ARBA00012897"/>
    </source>
</evidence>
<feature type="binding site" evidence="8">
    <location>
        <position position="240"/>
    </location>
    <ligand>
        <name>NAD(+)</name>
        <dbReference type="ChEBI" id="CHEBI:57540"/>
    </ligand>
</feature>
<feature type="binding site" evidence="9">
    <location>
        <position position="347"/>
    </location>
    <ligand>
        <name>Mg(2+)</name>
        <dbReference type="ChEBI" id="CHEBI:18420"/>
    </ligand>
</feature>
<keyword evidence="8" id="KW-0547">Nucleotide-binding</keyword>
<dbReference type="PANTHER" id="PTHR42795:SF1">
    <property type="entry name" value="ALANINE DEHYDROGENASE"/>
    <property type="match status" value="1"/>
</dbReference>
<sequence length="390" mass="40723">MRDFKTMIAPVTDGDGWAVRWHMHVGLPKEIKVKENRVALTPGGVATLVRRGHRVTVERGAGAGSGLPDQEYEQAGATLGSAADAWGAEMVVKVKEPIESEYGYLRDDLLLFTYLHLAADRPLTDALMQAGTTAVAYETVQLPDGSLPLLTPMSEVAGRLSVQAGAYHLQKPAGGKGVLLGGVPGVTPGHVTIVGGGVVGTNAAKMAMGLGAKVTILDVSHRRLTYLDDVFFGRLTTMMSSEANLRALLPQTDLLIGAVLIPGAKAPNLVTRDMLGLLEPGSVIADVAIDQGGCVETMHPTTHDEPTYLVDDIVHYGVANMPGAVPRTSTFALTNATFPYALALAEHGLGALKRDPALAAGLNTHQGKVTCAGVADAFGLSGQDVEAVLA</sequence>
<dbReference type="eggNOG" id="COG0686">
    <property type="taxonomic scope" value="Bacteria"/>
</dbReference>
<evidence type="ECO:0000256" key="7">
    <source>
        <dbReference type="PIRSR" id="PIRSR000183-2"/>
    </source>
</evidence>
<dbReference type="InterPro" id="IPR008143">
    <property type="entry name" value="Ala_DH/PNT_CS2"/>
</dbReference>
<dbReference type="PANTHER" id="PTHR42795">
    <property type="entry name" value="ALANINE DEHYDROGENASE"/>
    <property type="match status" value="1"/>
</dbReference>
<evidence type="ECO:0000256" key="3">
    <source>
        <dbReference type="ARBA" id="ARBA00023002"/>
    </source>
</evidence>
<keyword evidence="13" id="KW-1185">Reference proteome</keyword>
<dbReference type="SMART" id="SM01002">
    <property type="entry name" value="AlaDh_PNT_C"/>
    <property type="match status" value="1"/>
</dbReference>
<dbReference type="SMART" id="SM01003">
    <property type="entry name" value="AlaDh_PNT_N"/>
    <property type="match status" value="1"/>
</dbReference>
<evidence type="ECO:0000256" key="4">
    <source>
        <dbReference type="ARBA" id="ARBA00023027"/>
    </source>
</evidence>